<protein>
    <submittedName>
        <fullName evidence="1">Uncharacterized protein</fullName>
    </submittedName>
</protein>
<dbReference type="KEGG" id="aacx:DEACI_1112"/>
<dbReference type="Proteomes" id="UP000836597">
    <property type="component" value="Chromosome"/>
</dbReference>
<evidence type="ECO:0000313" key="2">
    <source>
        <dbReference type="EMBL" id="CEJ06593.1"/>
    </source>
</evidence>
<dbReference type="EMBL" id="CDGJ01000032">
    <property type="protein sequence ID" value="CEJ06593.1"/>
    <property type="molecule type" value="Genomic_DNA"/>
</dbReference>
<dbReference type="Proteomes" id="UP001071230">
    <property type="component" value="Unassembled WGS sequence"/>
</dbReference>
<gene>
    <name evidence="2" type="ORF">DEACI_1042</name>
    <name evidence="1" type="ORF">DEACI_1112</name>
</gene>
<reference evidence="2" key="1">
    <citation type="submission" date="2014-11" db="EMBL/GenBank/DDBJ databases">
        <authorList>
            <person name="Hornung B.V."/>
        </authorList>
    </citation>
    <scope>NUCLEOTIDE SEQUENCE</scope>
    <source>
        <strain evidence="2">INE</strain>
    </source>
</reference>
<reference evidence="1" key="2">
    <citation type="submission" date="2020-01" db="EMBL/GenBank/DDBJ databases">
        <authorList>
            <person name="Hornung B."/>
        </authorList>
    </citation>
    <scope>NUCLEOTIDE SEQUENCE</scope>
    <source>
        <strain evidence="1">PacBioINE</strain>
    </source>
</reference>
<accession>A0A8S0W784</accession>
<dbReference type="EMBL" id="LR746496">
    <property type="protein sequence ID" value="CAA7600459.1"/>
    <property type="molecule type" value="Genomic_DNA"/>
</dbReference>
<name>A0A8S0W784_9FIRM</name>
<dbReference type="RefSeq" id="WP_240984133.1">
    <property type="nucleotide sequence ID" value="NZ_CDGJ01000032.1"/>
</dbReference>
<sequence>MFREEIFKKEILLYAHEIRRQRAEWETAEAVDETLCFLTDEIGRWFKAYSRHEATGFRFDLTALTEELAHLRQTLQAGLLERIGQRFGLDGEQAMSLLAQEHFASDLWQEQTVEDFLRDVSILVRGWLAEKEGSVFWAGQAEYWSRRVWGEAAHRLIPNPLLAALAEQAGAGEKMVASLGVDSRREKEELTRGMERRREGALLALEERLKREASRRAAQILYSLHDRVIERRFVAKTEVLEATLSAYESESLAQEA</sequence>
<evidence type="ECO:0000313" key="1">
    <source>
        <dbReference type="EMBL" id="CAA7600459.1"/>
    </source>
</evidence>
<evidence type="ECO:0000313" key="3">
    <source>
        <dbReference type="Proteomes" id="UP001071230"/>
    </source>
</evidence>
<proteinExistence type="predicted"/>
<keyword evidence="3" id="KW-1185">Reference proteome</keyword>
<organism evidence="1">
    <name type="scientific">Acididesulfobacillus acetoxydans</name>
    <dbReference type="NCBI Taxonomy" id="1561005"/>
    <lineage>
        <taxon>Bacteria</taxon>
        <taxon>Bacillati</taxon>
        <taxon>Bacillota</taxon>
        <taxon>Clostridia</taxon>
        <taxon>Eubacteriales</taxon>
        <taxon>Peptococcaceae</taxon>
        <taxon>Acididesulfobacillus</taxon>
    </lineage>
</organism>
<dbReference type="AlphaFoldDB" id="A0A8S0W784"/>